<protein>
    <recommendedName>
        <fullName evidence="3">No apical meristem-associated C-terminal domain-containing protein</fullName>
    </recommendedName>
</protein>
<name>A0A834GVP2_RHOSS</name>
<organism evidence="1 2">
    <name type="scientific">Rhododendron simsii</name>
    <name type="common">Sims's rhododendron</name>
    <dbReference type="NCBI Taxonomy" id="118357"/>
    <lineage>
        <taxon>Eukaryota</taxon>
        <taxon>Viridiplantae</taxon>
        <taxon>Streptophyta</taxon>
        <taxon>Embryophyta</taxon>
        <taxon>Tracheophyta</taxon>
        <taxon>Spermatophyta</taxon>
        <taxon>Magnoliopsida</taxon>
        <taxon>eudicotyledons</taxon>
        <taxon>Gunneridae</taxon>
        <taxon>Pentapetalae</taxon>
        <taxon>asterids</taxon>
        <taxon>Ericales</taxon>
        <taxon>Ericaceae</taxon>
        <taxon>Ericoideae</taxon>
        <taxon>Rhodoreae</taxon>
        <taxon>Rhododendron</taxon>
    </lineage>
</organism>
<sequence length="111" mass="12708">MKKGDQSEGVNFIFSKFSNMRKEQKELVQQEIFMAAEREQMKIQAKLEQERMKIATKREQDQINFEREIMLKDPSKVTTEEGRAWVIAQQKAIWASVNRGGGIGDGSSGNV</sequence>
<evidence type="ECO:0000313" key="2">
    <source>
        <dbReference type="Proteomes" id="UP000626092"/>
    </source>
</evidence>
<dbReference type="Proteomes" id="UP000626092">
    <property type="component" value="Unassembled WGS sequence"/>
</dbReference>
<proteinExistence type="predicted"/>
<evidence type="ECO:0008006" key="3">
    <source>
        <dbReference type="Google" id="ProtNLM"/>
    </source>
</evidence>
<dbReference type="EMBL" id="WJXA01000006">
    <property type="protein sequence ID" value="KAF7140081.1"/>
    <property type="molecule type" value="Genomic_DNA"/>
</dbReference>
<dbReference type="OrthoDB" id="1741395at2759"/>
<gene>
    <name evidence="1" type="ORF">RHSIM_Rhsim06G0077400</name>
</gene>
<keyword evidence="2" id="KW-1185">Reference proteome</keyword>
<evidence type="ECO:0000313" key="1">
    <source>
        <dbReference type="EMBL" id="KAF7140081.1"/>
    </source>
</evidence>
<reference evidence="1" key="1">
    <citation type="submission" date="2019-11" db="EMBL/GenBank/DDBJ databases">
        <authorList>
            <person name="Liu Y."/>
            <person name="Hou J."/>
            <person name="Li T.-Q."/>
            <person name="Guan C.-H."/>
            <person name="Wu X."/>
            <person name="Wu H.-Z."/>
            <person name="Ling F."/>
            <person name="Zhang R."/>
            <person name="Shi X.-G."/>
            <person name="Ren J.-P."/>
            <person name="Chen E.-F."/>
            <person name="Sun J.-M."/>
        </authorList>
    </citation>
    <scope>NUCLEOTIDE SEQUENCE</scope>
    <source>
        <strain evidence="1">Adult_tree_wgs_1</strain>
        <tissue evidence="1">Leaves</tissue>
    </source>
</reference>
<dbReference type="AlphaFoldDB" id="A0A834GVP2"/>
<comment type="caution">
    <text evidence="1">The sequence shown here is derived from an EMBL/GenBank/DDBJ whole genome shotgun (WGS) entry which is preliminary data.</text>
</comment>
<accession>A0A834GVP2</accession>